<keyword evidence="3" id="KW-1185">Reference proteome</keyword>
<comment type="caution">
    <text evidence="2">The sequence shown here is derived from an EMBL/GenBank/DDBJ whole genome shotgun (WGS) entry which is preliminary data.</text>
</comment>
<dbReference type="Proteomes" id="UP000467322">
    <property type="component" value="Unassembled WGS sequence"/>
</dbReference>
<gene>
    <name evidence="2" type="ORF">GQE99_13650</name>
</gene>
<protein>
    <submittedName>
        <fullName evidence="2">Sterol carrier family protein</fullName>
    </submittedName>
</protein>
<proteinExistence type="predicted"/>
<organism evidence="2 3">
    <name type="scientific">Maritimibacter harenae</name>
    <dbReference type="NCBI Taxonomy" id="2606218"/>
    <lineage>
        <taxon>Bacteria</taxon>
        <taxon>Pseudomonadati</taxon>
        <taxon>Pseudomonadota</taxon>
        <taxon>Alphaproteobacteria</taxon>
        <taxon>Rhodobacterales</taxon>
        <taxon>Roseobacteraceae</taxon>
        <taxon>Maritimibacter</taxon>
    </lineage>
</organism>
<dbReference type="InterPro" id="IPR036527">
    <property type="entry name" value="SCP2_sterol-bd_dom_sf"/>
</dbReference>
<dbReference type="RefSeq" id="WP_161352185.1">
    <property type="nucleotide sequence ID" value="NZ_WTUX01000017.1"/>
</dbReference>
<feature type="domain" description="SCP2" evidence="1">
    <location>
        <begin position="28"/>
        <end position="95"/>
    </location>
</feature>
<reference evidence="2 3" key="1">
    <citation type="submission" date="2019-12" db="EMBL/GenBank/DDBJ databases">
        <title>Maritimibacter sp. nov. sp. isolated from sea sand.</title>
        <authorList>
            <person name="Kim J."/>
            <person name="Jeong S.E."/>
            <person name="Jung H.S."/>
            <person name="Jeon C.O."/>
        </authorList>
    </citation>
    <scope>NUCLEOTIDE SEQUENCE [LARGE SCALE GENOMIC DNA]</scope>
    <source>
        <strain evidence="2 3">DP07</strain>
    </source>
</reference>
<name>A0A845M4B5_9RHOB</name>
<dbReference type="Pfam" id="PF02036">
    <property type="entry name" value="SCP2"/>
    <property type="match status" value="1"/>
</dbReference>
<evidence type="ECO:0000313" key="3">
    <source>
        <dbReference type="Proteomes" id="UP000467322"/>
    </source>
</evidence>
<dbReference type="AlphaFoldDB" id="A0A845M4B5"/>
<dbReference type="SUPFAM" id="SSF55718">
    <property type="entry name" value="SCP-like"/>
    <property type="match status" value="1"/>
</dbReference>
<evidence type="ECO:0000313" key="2">
    <source>
        <dbReference type="EMBL" id="MZR14062.1"/>
    </source>
</evidence>
<dbReference type="Gene3D" id="3.30.1050.10">
    <property type="entry name" value="SCP2 sterol-binding domain"/>
    <property type="match status" value="1"/>
</dbReference>
<dbReference type="InterPro" id="IPR003033">
    <property type="entry name" value="SCP2_sterol-bd_dom"/>
</dbReference>
<evidence type="ECO:0000259" key="1">
    <source>
        <dbReference type="Pfam" id="PF02036"/>
    </source>
</evidence>
<accession>A0A845M4B5</accession>
<sequence length="96" mass="9819">MSDVIDAAVTALNEKLEGEEFDSTAKFVIEDEGAVMVDGNGARAGDDDAEVTLTASADTFEQMMNGDLNPTAAFMGGKLAVDGDMGVAMKLGGILG</sequence>
<dbReference type="EMBL" id="WTUX01000017">
    <property type="protein sequence ID" value="MZR14062.1"/>
    <property type="molecule type" value="Genomic_DNA"/>
</dbReference>